<feature type="transmembrane region" description="Helical" evidence="7">
    <location>
        <begin position="102"/>
        <end position="124"/>
    </location>
</feature>
<protein>
    <submittedName>
        <fullName evidence="9">ABC transporter permease</fullName>
    </submittedName>
</protein>
<sequence>MAGSTPASPTVDVGIAAGVQSRHVSPGLDAWRRFRRHRLAVVSGGILFLMVLAIVFGPWIWRVPIDEIDFSARLARPSWDHPFGTDDLGQDLLARMIYGGRISLAVGLAAMLVAITVGTIIGAIAGISRGSVDAALMWVTDLFLSLPQLPLLLLVIYLFRDALKTMFGVEGGVFILIVVVIGGLRWMPVARLVRAQFLSLREKEFVEAARALGASKWRQVVRHILPNALGPVIVAGTIDVAAAIIAESTLSFLGLGFPPDIPTWGRILFDAKDYLDHAPHWALFPGAAIFLTVLSINFIGDGLRDTLDPRKVM</sequence>
<dbReference type="Gene3D" id="1.10.3720.10">
    <property type="entry name" value="MetI-like"/>
    <property type="match status" value="1"/>
</dbReference>
<evidence type="ECO:0000313" key="9">
    <source>
        <dbReference type="EMBL" id="QCI65878.1"/>
    </source>
</evidence>
<feature type="domain" description="ABC transmembrane type-1" evidence="8">
    <location>
        <begin position="100"/>
        <end position="300"/>
    </location>
</feature>
<comment type="similarity">
    <text evidence="7">Belongs to the binding-protein-dependent transport system permease family.</text>
</comment>
<gene>
    <name evidence="9" type="ORF">E8M01_17655</name>
</gene>
<reference evidence="9 10" key="1">
    <citation type="submission" date="2019-04" db="EMBL/GenBank/DDBJ databases">
        <title>Phreatobacter aquaticus sp. nov.</title>
        <authorList>
            <person name="Choi A."/>
        </authorList>
    </citation>
    <scope>NUCLEOTIDE SEQUENCE [LARGE SCALE GENOMIC DNA]</scope>
    <source>
        <strain evidence="9 10">KCTC 52518</strain>
    </source>
</reference>
<accession>A0A4D7B681</accession>
<dbReference type="KEGG" id="pstg:E8M01_17655"/>
<comment type="subcellular location">
    <subcellularLocation>
        <location evidence="1 7">Cell membrane</location>
        <topology evidence="1 7">Multi-pass membrane protein</topology>
    </subcellularLocation>
</comment>
<feature type="transmembrane region" description="Helical" evidence="7">
    <location>
        <begin position="39"/>
        <end position="61"/>
    </location>
</feature>
<dbReference type="InterPro" id="IPR035906">
    <property type="entry name" value="MetI-like_sf"/>
</dbReference>
<dbReference type="SUPFAM" id="SSF161098">
    <property type="entry name" value="MetI-like"/>
    <property type="match status" value="1"/>
</dbReference>
<feature type="transmembrane region" description="Helical" evidence="7">
    <location>
        <begin position="165"/>
        <end position="184"/>
    </location>
</feature>
<dbReference type="CDD" id="cd06261">
    <property type="entry name" value="TM_PBP2"/>
    <property type="match status" value="1"/>
</dbReference>
<evidence type="ECO:0000313" key="10">
    <source>
        <dbReference type="Proteomes" id="UP000298781"/>
    </source>
</evidence>
<dbReference type="GO" id="GO:0055085">
    <property type="term" value="P:transmembrane transport"/>
    <property type="evidence" value="ECO:0007669"/>
    <property type="project" value="InterPro"/>
</dbReference>
<dbReference type="PANTHER" id="PTHR43386">
    <property type="entry name" value="OLIGOPEPTIDE TRANSPORT SYSTEM PERMEASE PROTEIN APPC"/>
    <property type="match status" value="1"/>
</dbReference>
<keyword evidence="3" id="KW-1003">Cell membrane</keyword>
<evidence type="ECO:0000256" key="7">
    <source>
        <dbReference type="RuleBase" id="RU363032"/>
    </source>
</evidence>
<evidence type="ECO:0000256" key="2">
    <source>
        <dbReference type="ARBA" id="ARBA00022448"/>
    </source>
</evidence>
<dbReference type="Proteomes" id="UP000298781">
    <property type="component" value="Chromosome"/>
</dbReference>
<dbReference type="PANTHER" id="PTHR43386:SF23">
    <property type="entry name" value="ABC TRANSPORTER"/>
    <property type="match status" value="1"/>
</dbReference>
<organism evidence="9 10">
    <name type="scientific">Phreatobacter stygius</name>
    <dbReference type="NCBI Taxonomy" id="1940610"/>
    <lineage>
        <taxon>Bacteria</taxon>
        <taxon>Pseudomonadati</taxon>
        <taxon>Pseudomonadota</taxon>
        <taxon>Alphaproteobacteria</taxon>
        <taxon>Hyphomicrobiales</taxon>
        <taxon>Phreatobacteraceae</taxon>
        <taxon>Phreatobacter</taxon>
    </lineage>
</organism>
<keyword evidence="4 7" id="KW-0812">Transmembrane</keyword>
<dbReference type="Pfam" id="PF12911">
    <property type="entry name" value="OppC_N"/>
    <property type="match status" value="1"/>
</dbReference>
<evidence type="ECO:0000256" key="6">
    <source>
        <dbReference type="ARBA" id="ARBA00023136"/>
    </source>
</evidence>
<feature type="transmembrane region" description="Helical" evidence="7">
    <location>
        <begin position="224"/>
        <end position="246"/>
    </location>
</feature>
<dbReference type="PROSITE" id="PS50928">
    <property type="entry name" value="ABC_TM1"/>
    <property type="match status" value="1"/>
</dbReference>
<keyword evidence="10" id="KW-1185">Reference proteome</keyword>
<evidence type="ECO:0000256" key="3">
    <source>
        <dbReference type="ARBA" id="ARBA00022475"/>
    </source>
</evidence>
<evidence type="ECO:0000259" key="8">
    <source>
        <dbReference type="PROSITE" id="PS50928"/>
    </source>
</evidence>
<evidence type="ECO:0000256" key="4">
    <source>
        <dbReference type="ARBA" id="ARBA00022692"/>
    </source>
</evidence>
<keyword evidence="2 7" id="KW-0813">Transport</keyword>
<feature type="transmembrane region" description="Helical" evidence="7">
    <location>
        <begin position="136"/>
        <end position="159"/>
    </location>
</feature>
<evidence type="ECO:0000256" key="5">
    <source>
        <dbReference type="ARBA" id="ARBA00022989"/>
    </source>
</evidence>
<dbReference type="AlphaFoldDB" id="A0A4D7B681"/>
<dbReference type="InterPro" id="IPR025966">
    <property type="entry name" value="OppC_N"/>
</dbReference>
<keyword evidence="5 7" id="KW-1133">Transmembrane helix</keyword>
<evidence type="ECO:0000256" key="1">
    <source>
        <dbReference type="ARBA" id="ARBA00004651"/>
    </source>
</evidence>
<feature type="transmembrane region" description="Helical" evidence="7">
    <location>
        <begin position="282"/>
        <end position="303"/>
    </location>
</feature>
<dbReference type="OrthoDB" id="9766870at2"/>
<dbReference type="InterPro" id="IPR050366">
    <property type="entry name" value="BP-dependent_transpt_permease"/>
</dbReference>
<dbReference type="Pfam" id="PF00528">
    <property type="entry name" value="BPD_transp_1"/>
    <property type="match status" value="1"/>
</dbReference>
<dbReference type="RefSeq" id="WP_136961324.1">
    <property type="nucleotide sequence ID" value="NZ_CP039690.1"/>
</dbReference>
<name>A0A4D7B681_9HYPH</name>
<dbReference type="EMBL" id="CP039690">
    <property type="protein sequence ID" value="QCI65878.1"/>
    <property type="molecule type" value="Genomic_DNA"/>
</dbReference>
<dbReference type="InterPro" id="IPR000515">
    <property type="entry name" value="MetI-like"/>
</dbReference>
<keyword evidence="6 7" id="KW-0472">Membrane</keyword>
<proteinExistence type="inferred from homology"/>
<dbReference type="GO" id="GO:0005886">
    <property type="term" value="C:plasma membrane"/>
    <property type="evidence" value="ECO:0007669"/>
    <property type="project" value="UniProtKB-SubCell"/>
</dbReference>